<keyword evidence="3" id="KW-0410">Iron transport</keyword>
<dbReference type="EMBL" id="JAHWQX010000001">
    <property type="protein sequence ID" value="MBW3095956.1"/>
    <property type="molecule type" value="Genomic_DNA"/>
</dbReference>
<name>A0ABS6WJ39_9HYPH</name>
<evidence type="ECO:0000313" key="10">
    <source>
        <dbReference type="Proteomes" id="UP001430804"/>
    </source>
</evidence>
<evidence type="ECO:0000256" key="4">
    <source>
        <dbReference type="ARBA" id="ARBA00022723"/>
    </source>
</evidence>
<reference evidence="9" key="1">
    <citation type="submission" date="2021-07" db="EMBL/GenBank/DDBJ databases">
        <title>Pseudohoeflea marina sp. nov. a polyhydroxyalcanoate-producing bacterium.</title>
        <authorList>
            <person name="Zheng W."/>
            <person name="Yu S."/>
            <person name="Huang Y."/>
        </authorList>
    </citation>
    <scope>NUCLEOTIDE SEQUENCE</scope>
    <source>
        <strain evidence="9">DP4N28-3</strain>
    </source>
</reference>
<sequence>MNLRSAAVCTFLSAVSVLAVSPAFADGEVNIYSARHYDVDEKLYANFEKKTGITVNLIEGKEDELIERMKAEGDNSPADIFITADAGRLWRAEQAGLFSPVQSEVLEARVPAHLRHPEGHWVGLSTRARVIFYDKAEVENPPQTYAALADSQYEGMVCVRSSSNIYMLSLLASYIAHHGEAEASEWVAGLKSNLAREPQGGDTDQLRGIVSGECQIAVANTYYFARGLAEDVSGLSNGIDKIGVVFPDQDGNGTHVNISGAGITAHAPNRDNAVTFLEYLTSDEAQSFFANGNNEYPVVEGVAASSFVESLGDFKADELNLNALGENQARAQEIYNEADFK</sequence>
<dbReference type="Pfam" id="PF13343">
    <property type="entry name" value="SBP_bac_6"/>
    <property type="match status" value="1"/>
</dbReference>
<proteinExistence type="inferred from homology"/>
<dbReference type="PANTHER" id="PTHR30006">
    <property type="entry name" value="THIAMINE-BINDING PERIPLASMIC PROTEIN-RELATED"/>
    <property type="match status" value="1"/>
</dbReference>
<dbReference type="Proteomes" id="UP001430804">
    <property type="component" value="Unassembled WGS sequence"/>
</dbReference>
<dbReference type="PIRSF" id="PIRSF002825">
    <property type="entry name" value="CfbpA"/>
    <property type="match status" value="1"/>
</dbReference>
<gene>
    <name evidence="9" type="ORF">KY465_01545</name>
</gene>
<accession>A0ABS6WJ39</accession>
<dbReference type="PANTHER" id="PTHR30006:SF15">
    <property type="entry name" value="IRON-UTILIZATION PERIPLASMIC PROTEIN"/>
    <property type="match status" value="1"/>
</dbReference>
<protein>
    <submittedName>
        <fullName evidence="9">Fe(3+) ABC transporter substrate-binding protein</fullName>
    </submittedName>
</protein>
<dbReference type="RefSeq" id="WP_219157726.1">
    <property type="nucleotide sequence ID" value="NZ_JAHWQX010000001.1"/>
</dbReference>
<dbReference type="CDD" id="cd13542">
    <property type="entry name" value="PBP2_FutA1_ilke"/>
    <property type="match status" value="1"/>
</dbReference>
<dbReference type="InterPro" id="IPR026045">
    <property type="entry name" value="Ferric-bd"/>
</dbReference>
<organism evidence="9 10">
    <name type="scientific">Pseudohoeflea coraliihabitans</name>
    <dbReference type="NCBI Taxonomy" id="2860393"/>
    <lineage>
        <taxon>Bacteria</taxon>
        <taxon>Pseudomonadati</taxon>
        <taxon>Pseudomonadota</taxon>
        <taxon>Alphaproteobacteria</taxon>
        <taxon>Hyphomicrobiales</taxon>
        <taxon>Rhizobiaceae</taxon>
        <taxon>Pseudohoeflea</taxon>
    </lineage>
</organism>
<evidence type="ECO:0000313" key="9">
    <source>
        <dbReference type="EMBL" id="MBW3095956.1"/>
    </source>
</evidence>
<keyword evidence="10" id="KW-1185">Reference proteome</keyword>
<keyword evidence="7" id="KW-0406">Ion transport</keyword>
<keyword evidence="5 8" id="KW-0732">Signal</keyword>
<keyword evidence="6" id="KW-0408">Iron</keyword>
<evidence type="ECO:0000256" key="2">
    <source>
        <dbReference type="ARBA" id="ARBA00022448"/>
    </source>
</evidence>
<evidence type="ECO:0000256" key="1">
    <source>
        <dbReference type="ARBA" id="ARBA00008520"/>
    </source>
</evidence>
<feature type="chain" id="PRO_5046739725" evidence="8">
    <location>
        <begin position="26"/>
        <end position="341"/>
    </location>
</feature>
<evidence type="ECO:0000256" key="8">
    <source>
        <dbReference type="SAM" id="SignalP"/>
    </source>
</evidence>
<comment type="caution">
    <text evidence="9">The sequence shown here is derived from an EMBL/GenBank/DDBJ whole genome shotgun (WGS) entry which is preliminary data.</text>
</comment>
<evidence type="ECO:0000256" key="6">
    <source>
        <dbReference type="ARBA" id="ARBA00023004"/>
    </source>
</evidence>
<comment type="similarity">
    <text evidence="1">Belongs to the bacterial solute-binding protein 1 family.</text>
</comment>
<evidence type="ECO:0000256" key="7">
    <source>
        <dbReference type="ARBA" id="ARBA00023065"/>
    </source>
</evidence>
<dbReference type="PROSITE" id="PS01037">
    <property type="entry name" value="SBP_BACTERIAL_1"/>
    <property type="match status" value="1"/>
</dbReference>
<evidence type="ECO:0000256" key="5">
    <source>
        <dbReference type="ARBA" id="ARBA00022729"/>
    </source>
</evidence>
<keyword evidence="2" id="KW-0813">Transport</keyword>
<evidence type="ECO:0000256" key="3">
    <source>
        <dbReference type="ARBA" id="ARBA00022496"/>
    </source>
</evidence>
<dbReference type="InterPro" id="IPR006061">
    <property type="entry name" value="SBP_1_CS"/>
</dbReference>
<keyword evidence="4" id="KW-0479">Metal-binding</keyword>
<feature type="signal peptide" evidence="8">
    <location>
        <begin position="1"/>
        <end position="25"/>
    </location>
</feature>